<sequence>MGEQPVARLTTPPGYTSRNFLFDHMRTLFHNMSDWSTDELRRSPEHLNLYLGLLRRTGYGTLNAVNLLRLISYWASVVGVMEGMTNKLLAVHVIQWEALNSHFKLVELNHTLVIAERQLTEASEVLQRLRVRREIATVMRCGWQQQRTRRERCPTRWMDYLEALMDCASRGVLLEPLVGAGVDVAIDRGFRGNVETSLRVLLDRASWIL</sequence>
<protein>
    <submittedName>
        <fullName evidence="1">Uncharacterized protein</fullName>
    </submittedName>
</protein>
<gene>
    <name evidence="1" type="ORF">MRB53_030874</name>
</gene>
<accession>A0ACC2KMV1</accession>
<keyword evidence="2" id="KW-1185">Reference proteome</keyword>
<evidence type="ECO:0000313" key="1">
    <source>
        <dbReference type="EMBL" id="KAJ8622345.1"/>
    </source>
</evidence>
<comment type="caution">
    <text evidence="1">The sequence shown here is derived from an EMBL/GenBank/DDBJ whole genome shotgun (WGS) entry which is preliminary data.</text>
</comment>
<proteinExistence type="predicted"/>
<organism evidence="1 2">
    <name type="scientific">Persea americana</name>
    <name type="common">Avocado</name>
    <dbReference type="NCBI Taxonomy" id="3435"/>
    <lineage>
        <taxon>Eukaryota</taxon>
        <taxon>Viridiplantae</taxon>
        <taxon>Streptophyta</taxon>
        <taxon>Embryophyta</taxon>
        <taxon>Tracheophyta</taxon>
        <taxon>Spermatophyta</taxon>
        <taxon>Magnoliopsida</taxon>
        <taxon>Magnoliidae</taxon>
        <taxon>Laurales</taxon>
        <taxon>Lauraceae</taxon>
        <taxon>Persea</taxon>
    </lineage>
</organism>
<evidence type="ECO:0000313" key="2">
    <source>
        <dbReference type="Proteomes" id="UP001234297"/>
    </source>
</evidence>
<dbReference type="EMBL" id="CM056818">
    <property type="protein sequence ID" value="KAJ8622345.1"/>
    <property type="molecule type" value="Genomic_DNA"/>
</dbReference>
<reference evidence="1 2" key="1">
    <citation type="journal article" date="2022" name="Hortic Res">
        <title>A haplotype resolved chromosomal level avocado genome allows analysis of novel avocado genes.</title>
        <authorList>
            <person name="Nath O."/>
            <person name="Fletcher S.J."/>
            <person name="Hayward A."/>
            <person name="Shaw L.M."/>
            <person name="Masouleh A.K."/>
            <person name="Furtado A."/>
            <person name="Henry R.J."/>
            <person name="Mitter N."/>
        </authorList>
    </citation>
    <scope>NUCLEOTIDE SEQUENCE [LARGE SCALE GENOMIC DNA]</scope>
    <source>
        <strain evidence="2">cv. Hass</strain>
    </source>
</reference>
<dbReference type="Proteomes" id="UP001234297">
    <property type="component" value="Chromosome 10"/>
</dbReference>
<name>A0ACC2KMV1_PERAE</name>